<evidence type="ECO:0000313" key="3">
    <source>
        <dbReference type="EMBL" id="CAE4601843.1"/>
    </source>
</evidence>
<dbReference type="EMBL" id="HBNS01015070">
    <property type="protein sequence ID" value="CAE4601843.1"/>
    <property type="molecule type" value="Transcribed_RNA"/>
</dbReference>
<feature type="region of interest" description="Disordered" evidence="1">
    <location>
        <begin position="68"/>
        <end position="115"/>
    </location>
</feature>
<dbReference type="InterPro" id="IPR029058">
    <property type="entry name" value="AB_hydrolase_fold"/>
</dbReference>
<protein>
    <recommendedName>
        <fullName evidence="5">DUF1350 domain-containing protein</fullName>
    </recommendedName>
</protein>
<proteinExistence type="predicted"/>
<dbReference type="Pfam" id="PF07082">
    <property type="entry name" value="DUF1350"/>
    <property type="match status" value="1"/>
</dbReference>
<keyword evidence="2" id="KW-0732">Signal</keyword>
<dbReference type="PROSITE" id="PS51257">
    <property type="entry name" value="PROKAR_LIPOPROTEIN"/>
    <property type="match status" value="1"/>
</dbReference>
<evidence type="ECO:0008006" key="5">
    <source>
        <dbReference type="Google" id="ProtNLM"/>
    </source>
</evidence>
<dbReference type="PANTHER" id="PTHR34127">
    <property type="entry name" value="OS04G0405600 PROTEIN"/>
    <property type="match status" value="1"/>
</dbReference>
<sequence length="482" mass="52532">MMKCTNLSTFFAFIASLSCHFLNEDASNLSFANAFTPGGPERLMIKNRMDHDHPRYILSAATFSNDVGMASSNPEPTKKTSSSSSASSSSTSRSSTKTERPRSATMPPPGRWEEMEGNYILRPPPEFGQPRALISFLGGALVGASPHIAYRYILERLSEAGYLIVATPYNLSFDHLATCDAVIGKFERIAPTLARQYGAVPVVGVGHSCGALLQVLITSLFPDTPRAANALLSYNNKPIKEAVPFFDEVFAPLFTAVAAKNETYPSGTEAMALGLELARTVTDGKIPSDELLSDISKFAIPGLFSSALPESVALPTELRDTLQGLVEPTHTALKNAGVMPMLKEGVEVAEQLPLLINEVADGARDFIPQNEAVSTAARRAYRARRTLILKYENDGIDESEDIAALLRESERVMRMKRPMINFDLQLKEVKGGHATPLLAPPLDIATRAEDLLGAQTARERLLYMEADETVDALLKWLEEGRL</sequence>
<dbReference type="SUPFAM" id="SSF53474">
    <property type="entry name" value="alpha/beta-Hydrolases"/>
    <property type="match status" value="1"/>
</dbReference>
<organism evidence="3">
    <name type="scientific">Ditylum brightwellii</name>
    <dbReference type="NCBI Taxonomy" id="49249"/>
    <lineage>
        <taxon>Eukaryota</taxon>
        <taxon>Sar</taxon>
        <taxon>Stramenopiles</taxon>
        <taxon>Ochrophyta</taxon>
        <taxon>Bacillariophyta</taxon>
        <taxon>Mediophyceae</taxon>
        <taxon>Lithodesmiophycidae</taxon>
        <taxon>Lithodesmiales</taxon>
        <taxon>Lithodesmiaceae</taxon>
        <taxon>Ditylum</taxon>
    </lineage>
</organism>
<reference evidence="3" key="1">
    <citation type="submission" date="2021-01" db="EMBL/GenBank/DDBJ databases">
        <authorList>
            <person name="Corre E."/>
            <person name="Pelletier E."/>
            <person name="Niang G."/>
            <person name="Scheremetjew M."/>
            <person name="Finn R."/>
            <person name="Kale V."/>
            <person name="Holt S."/>
            <person name="Cochrane G."/>
            <person name="Meng A."/>
            <person name="Brown T."/>
            <person name="Cohen L."/>
        </authorList>
    </citation>
    <scope>NUCLEOTIDE SEQUENCE</scope>
    <source>
        <strain evidence="3">GSO104</strain>
    </source>
</reference>
<feature type="chain" id="PRO_5036394122" description="DUF1350 domain-containing protein" evidence="2">
    <location>
        <begin position="20"/>
        <end position="482"/>
    </location>
</feature>
<dbReference type="InterPro" id="IPR010765">
    <property type="entry name" value="DUF1350"/>
</dbReference>
<accession>A0A6V2E2I3</accession>
<dbReference type="AlphaFoldDB" id="A0A6V2E2I3"/>
<name>A0A6V2E2I3_9STRA</name>
<evidence type="ECO:0000256" key="1">
    <source>
        <dbReference type="SAM" id="MobiDB-lite"/>
    </source>
</evidence>
<gene>
    <name evidence="3" type="ORF">DBRI00130_LOCUS12107</name>
    <name evidence="4" type="ORF">DBRI00130_LOCUS12113</name>
</gene>
<dbReference type="PANTHER" id="PTHR34127:SF1">
    <property type="entry name" value="OS04G0405600 PROTEIN"/>
    <property type="match status" value="1"/>
</dbReference>
<feature type="compositionally biased region" description="Low complexity" evidence="1">
    <location>
        <begin position="71"/>
        <end position="95"/>
    </location>
</feature>
<dbReference type="EMBL" id="HBNS01015077">
    <property type="protein sequence ID" value="CAE4601856.1"/>
    <property type="molecule type" value="Transcribed_RNA"/>
</dbReference>
<feature type="signal peptide" evidence="2">
    <location>
        <begin position="1"/>
        <end position="19"/>
    </location>
</feature>
<evidence type="ECO:0000256" key="2">
    <source>
        <dbReference type="SAM" id="SignalP"/>
    </source>
</evidence>
<evidence type="ECO:0000313" key="4">
    <source>
        <dbReference type="EMBL" id="CAE4601856.1"/>
    </source>
</evidence>